<evidence type="ECO:0000256" key="5">
    <source>
        <dbReference type="ARBA" id="ARBA00020260"/>
    </source>
</evidence>
<keyword evidence="17" id="KW-0175">Coiled coil</keyword>
<dbReference type="GO" id="GO:0044732">
    <property type="term" value="C:mitotic spindle pole body"/>
    <property type="evidence" value="ECO:0007669"/>
    <property type="project" value="TreeGrafter"/>
</dbReference>
<reference evidence="19 20" key="1">
    <citation type="journal article" date="2018" name="New Phytol.">
        <title>Phylogenomics of Endogonaceae and evolution of mycorrhizas within Mucoromycota.</title>
        <authorList>
            <person name="Chang Y."/>
            <person name="Desiro A."/>
            <person name="Na H."/>
            <person name="Sandor L."/>
            <person name="Lipzen A."/>
            <person name="Clum A."/>
            <person name="Barry K."/>
            <person name="Grigoriev I.V."/>
            <person name="Martin F.M."/>
            <person name="Stajich J.E."/>
            <person name="Smith M.E."/>
            <person name="Bonito G."/>
            <person name="Spatafora J.W."/>
        </authorList>
    </citation>
    <scope>NUCLEOTIDE SEQUENCE [LARGE SCALE GENOMIC DNA]</scope>
    <source>
        <strain evidence="19 20">AD002</strain>
    </source>
</reference>
<keyword evidence="8" id="KW-0132">Cell division</keyword>
<evidence type="ECO:0000256" key="3">
    <source>
        <dbReference type="ARBA" id="ARBA00004629"/>
    </source>
</evidence>
<dbReference type="PANTHER" id="PTHR28036">
    <property type="entry name" value="DASH COMPLEX SUBUNIT DAD2"/>
    <property type="match status" value="1"/>
</dbReference>
<evidence type="ECO:0000256" key="11">
    <source>
        <dbReference type="ARBA" id="ARBA00022838"/>
    </source>
</evidence>
<accession>A0A433QBX5</accession>
<evidence type="ECO:0000313" key="20">
    <source>
        <dbReference type="Proteomes" id="UP000274822"/>
    </source>
</evidence>
<dbReference type="GO" id="GO:0005874">
    <property type="term" value="C:microtubule"/>
    <property type="evidence" value="ECO:0007669"/>
    <property type="project" value="UniProtKB-KW"/>
</dbReference>
<dbReference type="AlphaFoldDB" id="A0A433QBX5"/>
<evidence type="ECO:0000256" key="15">
    <source>
        <dbReference type="ARBA" id="ARBA00023328"/>
    </source>
</evidence>
<evidence type="ECO:0000256" key="9">
    <source>
        <dbReference type="ARBA" id="ARBA00022701"/>
    </source>
</evidence>
<keyword evidence="11" id="KW-0995">Kinetochore</keyword>
<evidence type="ECO:0000256" key="12">
    <source>
        <dbReference type="ARBA" id="ARBA00023212"/>
    </source>
</evidence>
<evidence type="ECO:0000256" key="4">
    <source>
        <dbReference type="ARBA" id="ARBA00005501"/>
    </source>
</evidence>
<evidence type="ECO:0000256" key="6">
    <source>
        <dbReference type="ARBA" id="ARBA00022454"/>
    </source>
</evidence>
<evidence type="ECO:0000256" key="14">
    <source>
        <dbReference type="ARBA" id="ARBA00023306"/>
    </source>
</evidence>
<feature type="region of interest" description="Disordered" evidence="18">
    <location>
        <begin position="1"/>
        <end position="24"/>
    </location>
</feature>
<dbReference type="GO" id="GO:0051301">
    <property type="term" value="P:cell division"/>
    <property type="evidence" value="ECO:0007669"/>
    <property type="project" value="UniProtKB-KW"/>
</dbReference>
<evidence type="ECO:0000256" key="18">
    <source>
        <dbReference type="SAM" id="MobiDB-lite"/>
    </source>
</evidence>
<protein>
    <recommendedName>
        <fullName evidence="5">DASH complex subunit DAD2</fullName>
    </recommendedName>
    <alternativeName>
        <fullName evidence="16">Outer kinetochore protein DAD2</fullName>
    </alternativeName>
</protein>
<proteinExistence type="inferred from homology"/>
<sequence>MHRSSRQTNFGFSDQTATLADPTATTSSQLLARLAEKKAELEHLQQMREASVRMVTYFEELGRGIEGLADGAQAVANVLSNWSHVFRVMSLTAHSTEPHLTEDTVANPTPAVHPVLVKIPTLGAGER</sequence>
<comment type="similarity">
    <text evidence="4">Belongs to the DASH complex DAD2 family.</text>
</comment>
<keyword evidence="6" id="KW-0158">Chromosome</keyword>
<organism evidence="19 20">
    <name type="scientific">Jimgerdemannia flammicorona</name>
    <dbReference type="NCBI Taxonomy" id="994334"/>
    <lineage>
        <taxon>Eukaryota</taxon>
        <taxon>Fungi</taxon>
        <taxon>Fungi incertae sedis</taxon>
        <taxon>Mucoromycota</taxon>
        <taxon>Mucoromycotina</taxon>
        <taxon>Endogonomycetes</taxon>
        <taxon>Endogonales</taxon>
        <taxon>Endogonaceae</taxon>
        <taxon>Jimgerdemannia</taxon>
    </lineage>
</organism>
<keyword evidence="10" id="KW-0498">Mitosis</keyword>
<evidence type="ECO:0000256" key="16">
    <source>
        <dbReference type="ARBA" id="ARBA00030568"/>
    </source>
</evidence>
<evidence type="ECO:0000256" key="1">
    <source>
        <dbReference type="ARBA" id="ARBA00004123"/>
    </source>
</evidence>
<dbReference type="GO" id="GO:0000278">
    <property type="term" value="P:mitotic cell cycle"/>
    <property type="evidence" value="ECO:0007669"/>
    <property type="project" value="InterPro"/>
</dbReference>
<comment type="caution">
    <text evidence="19">The sequence shown here is derived from an EMBL/GenBank/DDBJ whole genome shotgun (WGS) entry which is preliminary data.</text>
</comment>
<keyword evidence="7" id="KW-0963">Cytoplasm</keyword>
<dbReference type="GO" id="GO:0042729">
    <property type="term" value="C:DASH complex"/>
    <property type="evidence" value="ECO:0007669"/>
    <property type="project" value="InterPro"/>
</dbReference>
<comment type="subcellular location">
    <subcellularLocation>
        <location evidence="3">Chromosome</location>
        <location evidence="3">Centromere</location>
        <location evidence="3">Kinetochore</location>
    </subcellularLocation>
    <subcellularLocation>
        <location evidence="2">Cytoplasm</location>
        <location evidence="2">Cytoskeleton</location>
        <location evidence="2">Spindle</location>
    </subcellularLocation>
    <subcellularLocation>
        <location evidence="1">Nucleus</location>
    </subcellularLocation>
</comment>
<evidence type="ECO:0000256" key="10">
    <source>
        <dbReference type="ARBA" id="ARBA00022776"/>
    </source>
</evidence>
<keyword evidence="13" id="KW-0539">Nucleus</keyword>
<keyword evidence="20" id="KW-1185">Reference proteome</keyword>
<feature type="coiled-coil region" evidence="17">
    <location>
        <begin position="27"/>
        <end position="54"/>
    </location>
</feature>
<evidence type="ECO:0000256" key="8">
    <source>
        <dbReference type="ARBA" id="ARBA00022618"/>
    </source>
</evidence>
<dbReference type="InterPro" id="IPR013963">
    <property type="entry name" value="DASH_Dad2"/>
</dbReference>
<dbReference type="Proteomes" id="UP000274822">
    <property type="component" value="Unassembled WGS sequence"/>
</dbReference>
<evidence type="ECO:0000256" key="2">
    <source>
        <dbReference type="ARBA" id="ARBA00004186"/>
    </source>
</evidence>
<evidence type="ECO:0000256" key="7">
    <source>
        <dbReference type="ARBA" id="ARBA00022490"/>
    </source>
</evidence>
<evidence type="ECO:0000256" key="13">
    <source>
        <dbReference type="ARBA" id="ARBA00023242"/>
    </source>
</evidence>
<keyword evidence="9" id="KW-0493">Microtubule</keyword>
<name>A0A433QBX5_9FUNG</name>
<dbReference type="GO" id="GO:1990023">
    <property type="term" value="C:mitotic spindle midzone"/>
    <property type="evidence" value="ECO:0007669"/>
    <property type="project" value="TreeGrafter"/>
</dbReference>
<keyword evidence="12" id="KW-0206">Cytoskeleton</keyword>
<dbReference type="GO" id="GO:0008608">
    <property type="term" value="P:attachment of spindle microtubules to kinetochore"/>
    <property type="evidence" value="ECO:0007669"/>
    <property type="project" value="TreeGrafter"/>
</dbReference>
<evidence type="ECO:0000256" key="17">
    <source>
        <dbReference type="SAM" id="Coils"/>
    </source>
</evidence>
<gene>
    <name evidence="19" type="ORF">BC938DRAFT_483557</name>
</gene>
<keyword evidence="15" id="KW-0137">Centromere</keyword>
<dbReference type="Pfam" id="PF08654">
    <property type="entry name" value="DASH_Dad2"/>
    <property type="match status" value="1"/>
</dbReference>
<evidence type="ECO:0000313" key="19">
    <source>
        <dbReference type="EMBL" id="RUS27234.1"/>
    </source>
</evidence>
<keyword evidence="14" id="KW-0131">Cell cycle</keyword>
<dbReference type="EMBL" id="RBNJ01008803">
    <property type="protein sequence ID" value="RUS27234.1"/>
    <property type="molecule type" value="Genomic_DNA"/>
</dbReference>
<dbReference type="PANTHER" id="PTHR28036:SF1">
    <property type="entry name" value="DASH COMPLEX SUBUNIT DAD2"/>
    <property type="match status" value="1"/>
</dbReference>